<comment type="similarity">
    <text evidence="1">Belongs to the CFAP298 family.</text>
</comment>
<gene>
    <name evidence="3" type="primary">CU059</name>
</gene>
<accession>C1C1W4</accession>
<proteinExistence type="evidence at transcript level"/>
<name>C1C1W4_CALCM</name>
<protein>
    <submittedName>
        <fullName evidence="3">C21orf59</fullName>
    </submittedName>
</protein>
<dbReference type="PANTHER" id="PTHR13238">
    <property type="entry name" value="PROTEIN C21ORF59"/>
    <property type="match status" value="1"/>
</dbReference>
<evidence type="ECO:0000313" key="3">
    <source>
        <dbReference type="EMBL" id="ACO15267.1"/>
    </source>
</evidence>
<feature type="compositionally biased region" description="Polar residues" evidence="2">
    <location>
        <begin position="77"/>
        <end position="86"/>
    </location>
</feature>
<dbReference type="AlphaFoldDB" id="C1C1W4"/>
<dbReference type="PANTHER" id="PTHR13238:SF0">
    <property type="entry name" value="CILIA- AND FLAGELLA-ASSOCIATED PROTEIN 298"/>
    <property type="match status" value="1"/>
</dbReference>
<reference evidence="3" key="1">
    <citation type="submission" date="2009-03" db="EMBL/GenBank/DDBJ databases">
        <title>Caligus clemensi ESTs and full-length cDNAs.</title>
        <authorList>
            <person name="Yasuike M."/>
            <person name="von Schalburg K."/>
            <person name="Cooper G."/>
            <person name="Leong J."/>
            <person name="Jones S.R.M."/>
            <person name="Koop B.F."/>
        </authorList>
    </citation>
    <scope>NUCLEOTIDE SEQUENCE</scope>
    <source>
        <tissue evidence="3">Whole</tissue>
    </source>
</reference>
<feature type="region of interest" description="Disordered" evidence="2">
    <location>
        <begin position="77"/>
        <end position="107"/>
    </location>
</feature>
<feature type="compositionally biased region" description="Basic and acidic residues" evidence="2">
    <location>
        <begin position="87"/>
        <end position="101"/>
    </location>
</feature>
<dbReference type="InterPro" id="IPR021298">
    <property type="entry name" value="CFAP298"/>
</dbReference>
<sequence>MVILNIKSNDSKVFVYEAALSSSVEKVLSDIIRLRNGVQKIKRLSLEIEDLIEHGVAWPSERQGLLQEQADELHLSPNSELSSTYPQRDDIPFSHSPDPRLKRSGLPLGDAESRRILRESALAAKKLTESEPLTWGHIKEGLQIIGGALKIVYTHGIPSFDPVQMELDNNEDLDTSDIWDPTLYCLWFASKALADNEKLSKYLGKNEKSKCIIKVGKRGQGPPPKERPFTEEEERQLLLEQHRRVETLRKLAKEQDESFATWIDSDALKNKFNGMENISWKTGFN</sequence>
<evidence type="ECO:0000256" key="2">
    <source>
        <dbReference type="SAM" id="MobiDB-lite"/>
    </source>
</evidence>
<evidence type="ECO:0000256" key="1">
    <source>
        <dbReference type="ARBA" id="ARBA00009619"/>
    </source>
</evidence>
<dbReference type="Pfam" id="PF11069">
    <property type="entry name" value="CFAP298"/>
    <property type="match status" value="1"/>
</dbReference>
<organism evidence="3">
    <name type="scientific">Caligus clemensi</name>
    <name type="common">Sea louse</name>
    <dbReference type="NCBI Taxonomy" id="344056"/>
    <lineage>
        <taxon>Eukaryota</taxon>
        <taxon>Metazoa</taxon>
        <taxon>Ecdysozoa</taxon>
        <taxon>Arthropoda</taxon>
        <taxon>Crustacea</taxon>
        <taxon>Multicrustacea</taxon>
        <taxon>Hexanauplia</taxon>
        <taxon>Copepoda</taxon>
        <taxon>Siphonostomatoida</taxon>
        <taxon>Caligidae</taxon>
        <taxon>Caligus</taxon>
    </lineage>
</organism>
<dbReference type="EMBL" id="BT080843">
    <property type="protein sequence ID" value="ACO15267.1"/>
    <property type="molecule type" value="mRNA"/>
</dbReference>
<dbReference type="GO" id="GO:0003352">
    <property type="term" value="P:regulation of cilium movement"/>
    <property type="evidence" value="ECO:0007669"/>
    <property type="project" value="InterPro"/>
</dbReference>